<dbReference type="SUPFAM" id="SSF52540">
    <property type="entry name" value="P-loop containing nucleoside triphosphate hydrolases"/>
    <property type="match status" value="1"/>
</dbReference>
<sequence length="235" mass="27682">MFETRAEKVLQFLNVNHRYGEAYLPRPFFVEFTGSPDSGKTTTIDELYKFFKTLGFKVLRPQEGAEVIQHIPRTSPLYNIRTADYARTQLMDLSHGHLYDLVLFDRCVFDAYCWMLYWESKGQLSSEEVKLYQNFFLSRFWVDKLDAVYFVVCDPDEAMKRNKEVSLTERLGNFTNPDTIRVLVNRFWQAYRDLSPKFPQLKVIDTSLIDKQRMVELFANDILCTMEKKVIKSSG</sequence>
<dbReference type="Gene3D" id="3.40.50.300">
    <property type="entry name" value="P-loop containing nucleotide triphosphate hydrolases"/>
    <property type="match status" value="1"/>
</dbReference>
<dbReference type="EMBL" id="PCXP01000009">
    <property type="protein sequence ID" value="PIR42026.1"/>
    <property type="molecule type" value="Genomic_DNA"/>
</dbReference>
<reference evidence="1 2" key="1">
    <citation type="submission" date="2017-09" db="EMBL/GenBank/DDBJ databases">
        <title>Depth-based differentiation of microbial function through sediment-hosted aquifers and enrichment of novel symbionts in the deep terrestrial subsurface.</title>
        <authorList>
            <person name="Probst A.J."/>
            <person name="Ladd B."/>
            <person name="Jarett J.K."/>
            <person name="Geller-Mcgrath D.E."/>
            <person name="Sieber C.M."/>
            <person name="Emerson J.B."/>
            <person name="Anantharaman K."/>
            <person name="Thomas B.C."/>
            <person name="Malmstrom R."/>
            <person name="Stieglmeier M."/>
            <person name="Klingl A."/>
            <person name="Woyke T."/>
            <person name="Ryan C.M."/>
            <person name="Banfield J.F."/>
        </authorList>
    </citation>
    <scope>NUCLEOTIDE SEQUENCE [LARGE SCALE GENOMIC DNA]</scope>
    <source>
        <strain evidence="1">CG10_big_fil_rev_8_21_14_0_10_37_15</strain>
    </source>
</reference>
<accession>A0A2H0R6P9</accession>
<dbReference type="Proteomes" id="UP000230208">
    <property type="component" value="Unassembled WGS sequence"/>
</dbReference>
<dbReference type="AlphaFoldDB" id="A0A2H0R6P9"/>
<evidence type="ECO:0000313" key="2">
    <source>
        <dbReference type="Proteomes" id="UP000230208"/>
    </source>
</evidence>
<evidence type="ECO:0008006" key="3">
    <source>
        <dbReference type="Google" id="ProtNLM"/>
    </source>
</evidence>
<protein>
    <recommendedName>
        <fullName evidence="3">NadR/Ttd14 AAA domain-containing protein</fullName>
    </recommendedName>
</protein>
<organism evidence="1 2">
    <name type="scientific">Candidatus Yanofskybacteria bacterium CG10_big_fil_rev_8_21_14_0_10_37_15</name>
    <dbReference type="NCBI Taxonomy" id="1975097"/>
    <lineage>
        <taxon>Bacteria</taxon>
        <taxon>Candidatus Yanofskyibacteriota</taxon>
    </lineage>
</organism>
<proteinExistence type="predicted"/>
<name>A0A2H0R6P9_9BACT</name>
<dbReference type="InterPro" id="IPR027417">
    <property type="entry name" value="P-loop_NTPase"/>
</dbReference>
<evidence type="ECO:0000313" key="1">
    <source>
        <dbReference type="EMBL" id="PIR42026.1"/>
    </source>
</evidence>
<gene>
    <name evidence="1" type="ORF">COV30_00720</name>
</gene>
<comment type="caution">
    <text evidence="1">The sequence shown here is derived from an EMBL/GenBank/DDBJ whole genome shotgun (WGS) entry which is preliminary data.</text>
</comment>